<feature type="repeat" description="ANK" evidence="3">
    <location>
        <begin position="321"/>
        <end position="353"/>
    </location>
</feature>
<protein>
    <recommendedName>
        <fullName evidence="6">Ankyrin repeat protein</fullName>
    </recommendedName>
</protein>
<gene>
    <name evidence="4" type="ORF">TKK_006117</name>
</gene>
<keyword evidence="5" id="KW-1185">Reference proteome</keyword>
<dbReference type="EMBL" id="JBJJXI010000051">
    <property type="protein sequence ID" value="KAL3400223.1"/>
    <property type="molecule type" value="Genomic_DNA"/>
</dbReference>
<dbReference type="SMART" id="SM00248">
    <property type="entry name" value="ANK"/>
    <property type="match status" value="5"/>
</dbReference>
<accession>A0ABD2X4D2</accession>
<feature type="repeat" description="ANK" evidence="3">
    <location>
        <begin position="95"/>
        <end position="123"/>
    </location>
</feature>
<evidence type="ECO:0000313" key="4">
    <source>
        <dbReference type="EMBL" id="KAL3400223.1"/>
    </source>
</evidence>
<dbReference type="Gene3D" id="1.25.40.20">
    <property type="entry name" value="Ankyrin repeat-containing domain"/>
    <property type="match status" value="2"/>
</dbReference>
<sequence>MTKPSDLDTKPWYRVLSSVRRKCKAERRLRVEQLRNRNSANKDRLPPIMDMDSRWLFSYCGALERSAPPKSGPRSKYDNHRYDDDFAGKWFWMPPLHIALFRRDKSVVESLLRQGANPNLRDRYGQTPLHVISWCLDDDEEFAKKFFEIVDETVDVETGQRSVVRVNVAENNGGTALHCAAFCGHSRVAKLLLSKGADPNVANDAGFTPLNWICRHHDYAAAKRFFEIADETGTRPLRVDMADNWGWTPLHYAMLRKDLDKAKLLLSRGADANSLNRLRETPLHVLCKYLSADEAHVVERFFEIVGATRQKVRLDVVDRWCTFTPLDWALFCGHDQVAKVLLSRGASANLAAEFGLPPTVAMAKTNESCRSTSKRAVGGGDSEGKYFDIYLMFLSIVCAVLCYLPNIF</sequence>
<dbReference type="PRINTS" id="PR01415">
    <property type="entry name" value="ANKYRIN"/>
</dbReference>
<evidence type="ECO:0000313" key="5">
    <source>
        <dbReference type="Proteomes" id="UP001627154"/>
    </source>
</evidence>
<keyword evidence="1" id="KW-0677">Repeat</keyword>
<evidence type="ECO:0000256" key="1">
    <source>
        <dbReference type="ARBA" id="ARBA00022737"/>
    </source>
</evidence>
<dbReference type="PANTHER" id="PTHR24126">
    <property type="entry name" value="ANKYRIN REPEAT, PH AND SEC7 DOMAIN CONTAINING PROTEIN SECG-RELATED"/>
    <property type="match status" value="1"/>
</dbReference>
<keyword evidence="2 3" id="KW-0040">ANK repeat</keyword>
<dbReference type="PANTHER" id="PTHR24126:SF14">
    <property type="entry name" value="ANK_REP_REGION DOMAIN-CONTAINING PROTEIN"/>
    <property type="match status" value="1"/>
</dbReference>
<dbReference type="Proteomes" id="UP001627154">
    <property type="component" value="Unassembled WGS sequence"/>
</dbReference>
<feature type="repeat" description="ANK" evidence="3">
    <location>
        <begin position="172"/>
        <end position="204"/>
    </location>
</feature>
<comment type="caution">
    <text evidence="4">The sequence shown here is derived from an EMBL/GenBank/DDBJ whole genome shotgun (WGS) entry which is preliminary data.</text>
</comment>
<dbReference type="PROSITE" id="PS50297">
    <property type="entry name" value="ANK_REP_REGION"/>
    <property type="match status" value="3"/>
</dbReference>
<evidence type="ECO:0008006" key="6">
    <source>
        <dbReference type="Google" id="ProtNLM"/>
    </source>
</evidence>
<dbReference type="Pfam" id="PF12796">
    <property type="entry name" value="Ank_2"/>
    <property type="match status" value="2"/>
</dbReference>
<dbReference type="PROSITE" id="PS50088">
    <property type="entry name" value="ANK_REPEAT"/>
    <property type="match status" value="4"/>
</dbReference>
<feature type="repeat" description="ANK" evidence="3">
    <location>
        <begin position="245"/>
        <end position="277"/>
    </location>
</feature>
<reference evidence="4 5" key="1">
    <citation type="journal article" date="2024" name="bioRxiv">
        <title>A reference genome for Trichogramma kaykai: A tiny desert-dwelling parasitoid wasp with competing sex-ratio distorters.</title>
        <authorList>
            <person name="Culotta J."/>
            <person name="Lindsey A.R."/>
        </authorList>
    </citation>
    <scope>NUCLEOTIDE SEQUENCE [LARGE SCALE GENOMIC DNA]</scope>
    <source>
        <strain evidence="4 5">KSX58</strain>
    </source>
</reference>
<dbReference type="SUPFAM" id="SSF48403">
    <property type="entry name" value="Ankyrin repeat"/>
    <property type="match status" value="1"/>
</dbReference>
<organism evidence="4 5">
    <name type="scientific">Trichogramma kaykai</name>
    <dbReference type="NCBI Taxonomy" id="54128"/>
    <lineage>
        <taxon>Eukaryota</taxon>
        <taxon>Metazoa</taxon>
        <taxon>Ecdysozoa</taxon>
        <taxon>Arthropoda</taxon>
        <taxon>Hexapoda</taxon>
        <taxon>Insecta</taxon>
        <taxon>Pterygota</taxon>
        <taxon>Neoptera</taxon>
        <taxon>Endopterygota</taxon>
        <taxon>Hymenoptera</taxon>
        <taxon>Apocrita</taxon>
        <taxon>Proctotrupomorpha</taxon>
        <taxon>Chalcidoidea</taxon>
        <taxon>Trichogrammatidae</taxon>
        <taxon>Trichogramma</taxon>
    </lineage>
</organism>
<dbReference type="AlphaFoldDB" id="A0ABD2X4D2"/>
<name>A0ABD2X4D2_9HYME</name>
<evidence type="ECO:0000256" key="3">
    <source>
        <dbReference type="PROSITE-ProRule" id="PRU00023"/>
    </source>
</evidence>
<dbReference type="InterPro" id="IPR036770">
    <property type="entry name" value="Ankyrin_rpt-contain_sf"/>
</dbReference>
<evidence type="ECO:0000256" key="2">
    <source>
        <dbReference type="ARBA" id="ARBA00023043"/>
    </source>
</evidence>
<proteinExistence type="predicted"/>
<dbReference type="InterPro" id="IPR002110">
    <property type="entry name" value="Ankyrin_rpt"/>
</dbReference>